<dbReference type="Proteomes" id="UP001596122">
    <property type="component" value="Unassembled WGS sequence"/>
</dbReference>
<dbReference type="SUPFAM" id="SSF51658">
    <property type="entry name" value="Xylose isomerase-like"/>
    <property type="match status" value="1"/>
</dbReference>
<reference evidence="5" key="1">
    <citation type="journal article" date="2019" name="Int. J. Syst. Evol. Microbiol.">
        <title>The Global Catalogue of Microorganisms (GCM) 10K type strain sequencing project: providing services to taxonomists for standard genome sequencing and annotation.</title>
        <authorList>
            <consortium name="The Broad Institute Genomics Platform"/>
            <consortium name="The Broad Institute Genome Sequencing Center for Infectious Disease"/>
            <person name="Wu L."/>
            <person name="Ma J."/>
        </authorList>
    </citation>
    <scope>NUCLEOTIDE SEQUENCE [LARGE SCALE GENOMIC DNA]</scope>
    <source>
        <strain evidence="5">CCUG 43114</strain>
    </source>
</reference>
<dbReference type="PANTHER" id="PTHR12110">
    <property type="entry name" value="HYDROXYPYRUVATE ISOMERASE"/>
    <property type="match status" value="1"/>
</dbReference>
<evidence type="ECO:0000259" key="3">
    <source>
        <dbReference type="Pfam" id="PF01261"/>
    </source>
</evidence>
<dbReference type="Pfam" id="PF01261">
    <property type="entry name" value="AP_endonuc_2"/>
    <property type="match status" value="1"/>
</dbReference>
<dbReference type="InterPro" id="IPR050312">
    <property type="entry name" value="IolE/XylAMocC-like"/>
</dbReference>
<dbReference type="GO" id="GO:0016853">
    <property type="term" value="F:isomerase activity"/>
    <property type="evidence" value="ECO:0007669"/>
    <property type="project" value="UniProtKB-KW"/>
</dbReference>
<evidence type="ECO:0000256" key="2">
    <source>
        <dbReference type="SAM" id="MobiDB-lite"/>
    </source>
</evidence>
<accession>A0ABW0GTI0</accession>
<keyword evidence="4" id="KW-0413">Isomerase</keyword>
<keyword evidence="5" id="KW-1185">Reference proteome</keyword>
<gene>
    <name evidence="4" type="ORF">ACFPJ6_17435</name>
</gene>
<feature type="compositionally biased region" description="Gly residues" evidence="2">
    <location>
        <begin position="1"/>
        <end position="16"/>
    </location>
</feature>
<evidence type="ECO:0000313" key="5">
    <source>
        <dbReference type="Proteomes" id="UP001596122"/>
    </source>
</evidence>
<dbReference type="Gene3D" id="3.20.20.150">
    <property type="entry name" value="Divalent-metal-dependent TIM barrel enzymes"/>
    <property type="match status" value="1"/>
</dbReference>
<dbReference type="InterPro" id="IPR013022">
    <property type="entry name" value="Xyl_isomerase-like_TIM-brl"/>
</dbReference>
<feature type="region of interest" description="Disordered" evidence="2">
    <location>
        <begin position="1"/>
        <end position="22"/>
    </location>
</feature>
<protein>
    <submittedName>
        <fullName evidence="4">Sugar phosphate isomerase/epimerase family protein</fullName>
    </submittedName>
</protein>
<dbReference type="InterPro" id="IPR036237">
    <property type="entry name" value="Xyl_isomerase-like_sf"/>
</dbReference>
<comment type="caution">
    <text evidence="4">The sequence shown here is derived from an EMBL/GenBank/DDBJ whole genome shotgun (WGS) entry which is preliminary data.</text>
</comment>
<evidence type="ECO:0000256" key="1">
    <source>
        <dbReference type="ARBA" id="ARBA00023277"/>
    </source>
</evidence>
<organism evidence="4 5">
    <name type="scientific">Aquipuribacter nitratireducens</name>
    <dbReference type="NCBI Taxonomy" id="650104"/>
    <lineage>
        <taxon>Bacteria</taxon>
        <taxon>Bacillati</taxon>
        <taxon>Actinomycetota</taxon>
        <taxon>Actinomycetes</taxon>
        <taxon>Micrococcales</taxon>
        <taxon>Intrasporangiaceae</taxon>
        <taxon>Aquipuribacter</taxon>
    </lineage>
</organism>
<proteinExistence type="predicted"/>
<feature type="domain" description="Xylose isomerase-like TIM barrel" evidence="3">
    <location>
        <begin position="40"/>
        <end position="265"/>
    </location>
</feature>
<dbReference type="EMBL" id="JBHSLD010000028">
    <property type="protein sequence ID" value="MFC5382549.1"/>
    <property type="molecule type" value="Genomic_DNA"/>
</dbReference>
<name>A0ABW0GTI0_9MICO</name>
<evidence type="ECO:0000313" key="4">
    <source>
        <dbReference type="EMBL" id="MFC5382549.1"/>
    </source>
</evidence>
<sequence>MTGQGSVGATGTGRPSGGTPAPLVGLATTSVYPDPAEEAFRAAAELGYDGVEVMVWSEPVTRDADALQKMSDTYGVPILSIHAPTLLLTQGVWGRDNWARLVRSAEHAEALGAGVVVVHPPFRWQRTYGKAFEEGIAALGEEHHCTFAVENMFPWRVGGRDVRAYAPGWDLLDHSYSHCTLDFSHAATARQDSLELLEDLGDRVVHVHLADGSGSLKDEHLVPGDGNQPVAEVLEKLAADGWAGHVVAEINTRRDKTRRTVALQRTLDFARRHLGAG</sequence>
<dbReference type="PANTHER" id="PTHR12110:SF47">
    <property type="match status" value="1"/>
</dbReference>
<keyword evidence="1" id="KW-0119">Carbohydrate metabolism</keyword>
<dbReference type="RefSeq" id="WP_340270180.1">
    <property type="nucleotide sequence ID" value="NZ_JBBEOG010000006.1"/>
</dbReference>